<name>A0A8X6G2U4_TRICU</name>
<organism evidence="1 2">
    <name type="scientific">Trichonephila clavata</name>
    <name type="common">Joro spider</name>
    <name type="synonym">Nephila clavata</name>
    <dbReference type="NCBI Taxonomy" id="2740835"/>
    <lineage>
        <taxon>Eukaryota</taxon>
        <taxon>Metazoa</taxon>
        <taxon>Ecdysozoa</taxon>
        <taxon>Arthropoda</taxon>
        <taxon>Chelicerata</taxon>
        <taxon>Arachnida</taxon>
        <taxon>Araneae</taxon>
        <taxon>Araneomorphae</taxon>
        <taxon>Entelegynae</taxon>
        <taxon>Araneoidea</taxon>
        <taxon>Nephilidae</taxon>
        <taxon>Trichonephila</taxon>
    </lineage>
</organism>
<gene>
    <name evidence="1" type="ORF">TNCT_666631</name>
</gene>
<evidence type="ECO:0000313" key="1">
    <source>
        <dbReference type="EMBL" id="GFQ94736.1"/>
    </source>
</evidence>
<reference evidence="1" key="1">
    <citation type="submission" date="2020-07" db="EMBL/GenBank/DDBJ databases">
        <title>Multicomponent nature underlies the extraordinary mechanical properties of spider dragline silk.</title>
        <authorList>
            <person name="Kono N."/>
            <person name="Nakamura H."/>
            <person name="Mori M."/>
            <person name="Yoshida Y."/>
            <person name="Ohtoshi R."/>
            <person name="Malay A.D."/>
            <person name="Moran D.A.P."/>
            <person name="Tomita M."/>
            <person name="Numata K."/>
            <person name="Arakawa K."/>
        </authorList>
    </citation>
    <scope>NUCLEOTIDE SEQUENCE</scope>
</reference>
<sequence>MEDVTLFSVETLIIRGLIYSKNVWEPKIFKEKRKKLSTRHLKIYPETPQRNFLATELAMNCIIRFPSCNPWKVT</sequence>
<dbReference type="Proteomes" id="UP000887116">
    <property type="component" value="Unassembled WGS sequence"/>
</dbReference>
<proteinExistence type="predicted"/>
<accession>A0A8X6G2U4</accession>
<protein>
    <submittedName>
        <fullName evidence="1">Uncharacterized protein</fullName>
    </submittedName>
</protein>
<keyword evidence="2" id="KW-1185">Reference proteome</keyword>
<comment type="caution">
    <text evidence="1">The sequence shown here is derived from an EMBL/GenBank/DDBJ whole genome shotgun (WGS) entry which is preliminary data.</text>
</comment>
<dbReference type="AlphaFoldDB" id="A0A8X6G2U4"/>
<evidence type="ECO:0000313" key="2">
    <source>
        <dbReference type="Proteomes" id="UP000887116"/>
    </source>
</evidence>
<dbReference type="EMBL" id="BMAO01034211">
    <property type="protein sequence ID" value="GFQ94736.1"/>
    <property type="molecule type" value="Genomic_DNA"/>
</dbReference>